<dbReference type="EMBL" id="BARU01045119">
    <property type="protein sequence ID" value="GAH84772.1"/>
    <property type="molecule type" value="Genomic_DNA"/>
</dbReference>
<protein>
    <submittedName>
        <fullName evidence="1">Uncharacterized protein</fullName>
    </submittedName>
</protein>
<comment type="caution">
    <text evidence="1">The sequence shown here is derived from an EMBL/GenBank/DDBJ whole genome shotgun (WGS) entry which is preliminary data.</text>
</comment>
<accession>X1ISR3</accession>
<sequence length="66" mass="7343">FFYLRLSGSIIDLRGGGRDEANRFSYSSSVTSKPALIGLRVVFPLESILPKTIISKLAQHQICSTW</sequence>
<feature type="non-terminal residue" evidence="1">
    <location>
        <position position="1"/>
    </location>
</feature>
<proteinExistence type="predicted"/>
<name>X1ISR3_9ZZZZ</name>
<gene>
    <name evidence="1" type="ORF">S03H2_68583</name>
</gene>
<organism evidence="1">
    <name type="scientific">marine sediment metagenome</name>
    <dbReference type="NCBI Taxonomy" id="412755"/>
    <lineage>
        <taxon>unclassified sequences</taxon>
        <taxon>metagenomes</taxon>
        <taxon>ecological metagenomes</taxon>
    </lineage>
</organism>
<evidence type="ECO:0000313" key="1">
    <source>
        <dbReference type="EMBL" id="GAH84772.1"/>
    </source>
</evidence>
<dbReference type="AlphaFoldDB" id="X1ISR3"/>
<reference evidence="1" key="1">
    <citation type="journal article" date="2014" name="Front. Microbiol.">
        <title>High frequency of phylogenetically diverse reductive dehalogenase-homologous genes in deep subseafloor sedimentary metagenomes.</title>
        <authorList>
            <person name="Kawai M."/>
            <person name="Futagami T."/>
            <person name="Toyoda A."/>
            <person name="Takaki Y."/>
            <person name="Nishi S."/>
            <person name="Hori S."/>
            <person name="Arai W."/>
            <person name="Tsubouchi T."/>
            <person name="Morono Y."/>
            <person name="Uchiyama I."/>
            <person name="Ito T."/>
            <person name="Fujiyama A."/>
            <person name="Inagaki F."/>
            <person name="Takami H."/>
        </authorList>
    </citation>
    <scope>NUCLEOTIDE SEQUENCE</scope>
    <source>
        <strain evidence="1">Expedition CK06-06</strain>
    </source>
</reference>